<dbReference type="RefSeq" id="WP_128095052.1">
    <property type="nucleotide sequence ID" value="NZ_JBHEEN010000013.1"/>
</dbReference>
<organism evidence="1">
    <name type="scientific">Brucella pituitosa</name>
    <dbReference type="NCBI Taxonomy" id="571256"/>
    <lineage>
        <taxon>Bacteria</taxon>
        <taxon>Pseudomonadati</taxon>
        <taxon>Pseudomonadota</taxon>
        <taxon>Alphaproteobacteria</taxon>
        <taxon>Hyphomicrobiales</taxon>
        <taxon>Brucellaceae</taxon>
        <taxon>Brucella/Ochrobactrum group</taxon>
        <taxon>Brucella</taxon>
    </lineage>
</organism>
<name>A0A643EX75_9HYPH</name>
<comment type="caution">
    <text evidence="1">The sequence shown here is derived from an EMBL/GenBank/DDBJ whole genome shotgun (WGS) entry which is preliminary data.</text>
</comment>
<dbReference type="AlphaFoldDB" id="A0A643EX75"/>
<sequence length="86" mass="10247">MKKSDQQVYGEICHAVHVDRKLKEPFTAKDIRRFCPQWPYTRQFRFLAENCTEKLCEDAALFVRVSRGQYRLLVREIEVSINESSH</sequence>
<accession>A0A643EX75</accession>
<dbReference type="EMBL" id="VZPE01000011">
    <property type="protein sequence ID" value="KAB0567271.1"/>
    <property type="molecule type" value="Genomic_DNA"/>
</dbReference>
<evidence type="ECO:0000313" key="1">
    <source>
        <dbReference type="EMBL" id="KAB0567271.1"/>
    </source>
</evidence>
<gene>
    <name evidence="1" type="ORF">F7Q93_20840</name>
</gene>
<protein>
    <submittedName>
        <fullName evidence="1">Uncharacterized protein</fullName>
    </submittedName>
</protein>
<proteinExistence type="predicted"/>
<reference evidence="1" key="1">
    <citation type="submission" date="2019-09" db="EMBL/GenBank/DDBJ databases">
        <title>Draft genome sequences of 48 bacterial type strains from the CCUG.</title>
        <authorList>
            <person name="Tunovic T."/>
            <person name="Pineiro-Iglesias B."/>
            <person name="Unosson C."/>
            <person name="Inganas E."/>
            <person name="Ohlen M."/>
            <person name="Cardew S."/>
            <person name="Jensie-Markopoulos S."/>
            <person name="Salva-Serra F."/>
            <person name="Jaen-Luchoro D."/>
            <person name="Karlsson R."/>
            <person name="Svensson-Stadler L."/>
            <person name="Chun J."/>
            <person name="Moore E."/>
        </authorList>
    </citation>
    <scope>NUCLEOTIDE SEQUENCE</scope>
    <source>
        <strain evidence="1">CCUG 50899</strain>
    </source>
</reference>